<feature type="transmembrane region" description="Helical" evidence="20">
    <location>
        <begin position="450"/>
        <end position="467"/>
    </location>
</feature>
<evidence type="ECO:0000256" key="5">
    <source>
        <dbReference type="ARBA" id="ARBA00022729"/>
    </source>
</evidence>
<dbReference type="Gene3D" id="2.70.170.10">
    <property type="entry name" value="Neurotransmitter-gated ion-channel ligand-binding domain"/>
    <property type="match status" value="1"/>
</dbReference>
<keyword evidence="3" id="KW-1003">Cell membrane</keyword>
<evidence type="ECO:0000256" key="11">
    <source>
        <dbReference type="ARBA" id="ARBA00023170"/>
    </source>
</evidence>
<keyword evidence="10" id="KW-1015">Disulfide bond</keyword>
<dbReference type="GO" id="GO:0034707">
    <property type="term" value="C:chloride channel complex"/>
    <property type="evidence" value="ECO:0007669"/>
    <property type="project" value="UniProtKB-KW"/>
</dbReference>
<organism evidence="24 25">
    <name type="scientific">Branchiostoma lanceolatum</name>
    <name type="common">Common lancelet</name>
    <name type="synonym">Amphioxus lanceolatum</name>
    <dbReference type="NCBI Taxonomy" id="7740"/>
    <lineage>
        <taxon>Eukaryota</taxon>
        <taxon>Metazoa</taxon>
        <taxon>Chordata</taxon>
        <taxon>Cephalochordata</taxon>
        <taxon>Leptocardii</taxon>
        <taxon>Amphioxiformes</taxon>
        <taxon>Branchiostomatidae</taxon>
        <taxon>Branchiostoma</taxon>
    </lineage>
</organism>
<gene>
    <name evidence="24" type="primary">GLRA2</name>
    <name evidence="24" type="ORF">BLAG_LOCUS4396</name>
</gene>
<keyword evidence="8 20" id="KW-0406">Ion transport</keyword>
<feature type="compositionally biased region" description="Polar residues" evidence="21">
    <location>
        <begin position="394"/>
        <end position="416"/>
    </location>
</feature>
<name>A0A8J9WHH3_BRALA</name>
<dbReference type="GO" id="GO:0004890">
    <property type="term" value="F:GABA-A receptor activity"/>
    <property type="evidence" value="ECO:0007669"/>
    <property type="project" value="InterPro"/>
</dbReference>
<keyword evidence="15" id="KW-0628">Postsynaptic cell membrane</keyword>
<feature type="transmembrane region" description="Helical" evidence="20">
    <location>
        <begin position="339"/>
        <end position="362"/>
    </location>
</feature>
<dbReference type="InterPro" id="IPR006028">
    <property type="entry name" value="GABAA/Glycine_rcpt"/>
</dbReference>
<evidence type="ECO:0000256" key="21">
    <source>
        <dbReference type="SAM" id="MobiDB-lite"/>
    </source>
</evidence>
<dbReference type="SUPFAM" id="SSF63712">
    <property type="entry name" value="Nicotinic receptor ligand binding domain-like"/>
    <property type="match status" value="1"/>
</dbReference>
<keyword evidence="6 20" id="KW-1133">Transmembrane helix</keyword>
<dbReference type="InterPro" id="IPR018000">
    <property type="entry name" value="Neurotransmitter_ion_chnl_CS"/>
</dbReference>
<dbReference type="PANTHER" id="PTHR18945">
    <property type="entry name" value="NEUROTRANSMITTER GATED ION CHANNEL"/>
    <property type="match status" value="1"/>
</dbReference>
<evidence type="ECO:0000256" key="6">
    <source>
        <dbReference type="ARBA" id="ARBA00022989"/>
    </source>
</evidence>
<feature type="chain" id="PRO_5035489810" description="Gamma-aminobutyric acid receptor subunit beta" evidence="20">
    <location>
        <begin position="20"/>
        <end position="469"/>
    </location>
</feature>
<dbReference type="InterPro" id="IPR036719">
    <property type="entry name" value="Neuro-gated_channel_TM_sf"/>
</dbReference>
<protein>
    <recommendedName>
        <fullName evidence="19">Gamma-aminobutyric acid receptor subunit beta</fullName>
    </recommendedName>
</protein>
<evidence type="ECO:0000256" key="16">
    <source>
        <dbReference type="ARBA" id="ARBA00023286"/>
    </source>
</evidence>
<evidence type="ECO:0000313" key="24">
    <source>
        <dbReference type="EMBL" id="CAH1240429.1"/>
    </source>
</evidence>
<dbReference type="InterPro" id="IPR006029">
    <property type="entry name" value="Neurotrans-gated_channel_TM"/>
</dbReference>
<keyword evidence="5 20" id="KW-0732">Signal</keyword>
<keyword evidence="11" id="KW-0675">Receptor</keyword>
<evidence type="ECO:0000256" key="18">
    <source>
        <dbReference type="ARBA" id="ARBA00034104"/>
    </source>
</evidence>
<dbReference type="InterPro" id="IPR038050">
    <property type="entry name" value="Neuro_actylchol_rec"/>
</dbReference>
<dbReference type="FunFam" id="2.70.170.10:FF:000021">
    <property type="entry name" value="Gamma-aminobutyric acid receptor isoform 3b"/>
    <property type="match status" value="1"/>
</dbReference>
<evidence type="ECO:0000256" key="13">
    <source>
        <dbReference type="ARBA" id="ARBA00023180"/>
    </source>
</evidence>
<feature type="signal peptide" evidence="20">
    <location>
        <begin position="1"/>
        <end position="19"/>
    </location>
</feature>
<dbReference type="InterPro" id="IPR036734">
    <property type="entry name" value="Neur_chan_lig-bd_sf"/>
</dbReference>
<dbReference type="OrthoDB" id="407674at2759"/>
<evidence type="ECO:0000256" key="3">
    <source>
        <dbReference type="ARBA" id="ARBA00022475"/>
    </source>
</evidence>
<dbReference type="GO" id="GO:0045211">
    <property type="term" value="C:postsynaptic membrane"/>
    <property type="evidence" value="ECO:0007669"/>
    <property type="project" value="UniProtKB-SubCell"/>
</dbReference>
<feature type="domain" description="Neurotransmitter-gated ion-channel ligand-binding" evidence="22">
    <location>
        <begin position="59"/>
        <end position="274"/>
    </location>
</feature>
<evidence type="ECO:0000256" key="1">
    <source>
        <dbReference type="ARBA" id="ARBA00010180"/>
    </source>
</evidence>
<feature type="region of interest" description="Disordered" evidence="21">
    <location>
        <begin position="371"/>
        <end position="433"/>
    </location>
</feature>
<keyword evidence="9 20" id="KW-0472">Membrane</keyword>
<evidence type="ECO:0000256" key="19">
    <source>
        <dbReference type="ARBA" id="ARBA00071250"/>
    </source>
</evidence>
<dbReference type="PROSITE" id="PS00236">
    <property type="entry name" value="NEUROTR_ION_CHANNEL"/>
    <property type="match status" value="1"/>
</dbReference>
<comment type="subcellular location">
    <subcellularLocation>
        <location evidence="18">Postsynaptic cell membrane</location>
        <topology evidence="18">Multi-pass membrane protein</topology>
    </subcellularLocation>
</comment>
<evidence type="ECO:0000256" key="12">
    <source>
        <dbReference type="ARBA" id="ARBA00023173"/>
    </source>
</evidence>
<keyword evidence="25" id="KW-1185">Reference proteome</keyword>
<dbReference type="Gene3D" id="1.20.58.390">
    <property type="entry name" value="Neurotransmitter-gated ion-channel transmembrane domain"/>
    <property type="match status" value="1"/>
</dbReference>
<dbReference type="InterPro" id="IPR006202">
    <property type="entry name" value="Neur_chan_lig-bd"/>
</dbReference>
<keyword evidence="7" id="KW-0770">Synapse</keyword>
<comment type="caution">
    <text evidence="20">Lacks conserved residue(s) required for the propagation of feature annotation.</text>
</comment>
<reference evidence="24" key="1">
    <citation type="submission" date="2022-01" db="EMBL/GenBank/DDBJ databases">
        <authorList>
            <person name="Braso-Vives M."/>
        </authorList>
    </citation>
    <scope>NUCLEOTIDE SEQUENCE</scope>
</reference>
<feature type="transmembrane region" description="Helical" evidence="20">
    <location>
        <begin position="274"/>
        <end position="298"/>
    </location>
</feature>
<keyword evidence="12" id="KW-0869">Chloride channel</keyword>
<feature type="compositionally biased region" description="Basic and acidic residues" evidence="21">
    <location>
        <begin position="377"/>
        <end position="386"/>
    </location>
</feature>
<dbReference type="CDD" id="cd18991">
    <property type="entry name" value="LGIC_ECD_GlyR"/>
    <property type="match status" value="1"/>
</dbReference>
<evidence type="ECO:0000313" key="25">
    <source>
        <dbReference type="Proteomes" id="UP000838412"/>
    </source>
</evidence>
<dbReference type="CDD" id="cd19049">
    <property type="entry name" value="LGIC_TM_anion"/>
    <property type="match status" value="1"/>
</dbReference>
<evidence type="ECO:0000256" key="15">
    <source>
        <dbReference type="ARBA" id="ARBA00023257"/>
    </source>
</evidence>
<evidence type="ECO:0000256" key="8">
    <source>
        <dbReference type="ARBA" id="ARBA00023065"/>
    </source>
</evidence>
<feature type="domain" description="Neurotransmitter-gated ion-channel transmembrane" evidence="23">
    <location>
        <begin position="281"/>
        <end position="413"/>
    </location>
</feature>
<keyword evidence="14" id="KW-0868">Chloride</keyword>
<evidence type="ECO:0000256" key="17">
    <source>
        <dbReference type="ARBA" id="ARBA00023303"/>
    </source>
</evidence>
<dbReference type="GO" id="GO:0005230">
    <property type="term" value="F:extracellular ligand-gated monoatomic ion channel activity"/>
    <property type="evidence" value="ECO:0007669"/>
    <property type="project" value="InterPro"/>
</dbReference>
<keyword evidence="16" id="KW-1071">Ligand-gated ion channel</keyword>
<dbReference type="PRINTS" id="PR00253">
    <property type="entry name" value="GABAARECEPTR"/>
</dbReference>
<keyword evidence="2 20" id="KW-0813">Transport</keyword>
<dbReference type="PRINTS" id="PR00252">
    <property type="entry name" value="NRIONCHANNEL"/>
</dbReference>
<evidence type="ECO:0000256" key="7">
    <source>
        <dbReference type="ARBA" id="ARBA00023018"/>
    </source>
</evidence>
<evidence type="ECO:0000256" key="4">
    <source>
        <dbReference type="ARBA" id="ARBA00022692"/>
    </source>
</evidence>
<dbReference type="Pfam" id="PF02931">
    <property type="entry name" value="Neur_chan_LBD"/>
    <property type="match status" value="1"/>
</dbReference>
<evidence type="ECO:0000256" key="9">
    <source>
        <dbReference type="ARBA" id="ARBA00023136"/>
    </source>
</evidence>
<sequence length="469" mass="53854">MATWILCIYTATLTSFLLGRTFVEGVRKDCSNHTTSHKVKRNTEAGLQKEKAGTRSPSTFLDDLLCNYDKRIRPSFKGPSVNVSCDIYVNSFDSISETTMDYRLNIFLRQTWTDRRLAFEENEEMGYSDSVSLDPSLLKKIWVPDTFFTNEKGADFHYVTTENKLLRVNSRGEILYSIRLTLTLACPMKLQRFPMDQQVCPMKLESYGMTTDDMRLQWNYLKKNGEEQNPVQIADDLELPQFRIVSIRYMQYTMDYSTGSYSRMRAEFTLERQMGYYMIQTYVPTILIVILSWVSFWINIEAAPARVALGITTVLTMTTQSSGSSGAKPKVSYVKAIDIWMAVCLMFVFAALIEFAAVNFTSRQDKEVARRRQKVKQKQEEKEKAKNLNRKKSNYSGYSVGGQQLNKASERGSQQAENKDQAKNGGSIEKPVNPTEFMDKAKKIDSMSRIIFPCAFLLFNAIYWPTYLG</sequence>
<keyword evidence="13" id="KW-0325">Glycoprotein</keyword>
<dbReference type="AlphaFoldDB" id="A0A8J9WHH3"/>
<evidence type="ECO:0000256" key="20">
    <source>
        <dbReference type="RuleBase" id="RU000687"/>
    </source>
</evidence>
<accession>A0A8J9WHH3</accession>
<dbReference type="EMBL" id="OV696696">
    <property type="protein sequence ID" value="CAH1240429.1"/>
    <property type="molecule type" value="Genomic_DNA"/>
</dbReference>
<keyword evidence="17 20" id="KW-0407">Ion channel</keyword>
<keyword evidence="4 20" id="KW-0812">Transmembrane</keyword>
<dbReference type="Pfam" id="PF02932">
    <property type="entry name" value="Neur_chan_memb"/>
    <property type="match status" value="1"/>
</dbReference>
<dbReference type="InterPro" id="IPR001390">
    <property type="entry name" value="GABAAa_rcpt"/>
</dbReference>
<evidence type="ECO:0000256" key="2">
    <source>
        <dbReference type="ARBA" id="ARBA00022448"/>
    </source>
</evidence>
<comment type="similarity">
    <text evidence="1">Belongs to the ligand-gated ion channel (TC 1.A.9) family. Gamma-aminobutyric acid receptor (TC 1.A.9.5) subfamily.</text>
</comment>
<evidence type="ECO:0000256" key="10">
    <source>
        <dbReference type="ARBA" id="ARBA00023157"/>
    </source>
</evidence>
<evidence type="ECO:0000259" key="22">
    <source>
        <dbReference type="Pfam" id="PF02931"/>
    </source>
</evidence>
<dbReference type="SUPFAM" id="SSF90112">
    <property type="entry name" value="Neurotransmitter-gated ion-channel transmembrane pore"/>
    <property type="match status" value="1"/>
</dbReference>
<dbReference type="GO" id="GO:0005254">
    <property type="term" value="F:chloride channel activity"/>
    <property type="evidence" value="ECO:0007669"/>
    <property type="project" value="UniProtKB-KW"/>
</dbReference>
<dbReference type="InterPro" id="IPR006201">
    <property type="entry name" value="Neur_channel"/>
</dbReference>
<dbReference type="Proteomes" id="UP000838412">
    <property type="component" value="Chromosome 11"/>
</dbReference>
<evidence type="ECO:0000256" key="14">
    <source>
        <dbReference type="ARBA" id="ARBA00023214"/>
    </source>
</evidence>
<proteinExistence type="inferred from homology"/>
<dbReference type="PRINTS" id="PR01079">
    <property type="entry name" value="GABAARALPHA"/>
</dbReference>
<dbReference type="NCBIfam" id="TIGR00860">
    <property type="entry name" value="LIC"/>
    <property type="match status" value="1"/>
</dbReference>
<dbReference type="FunFam" id="1.20.58.390:FF:000067">
    <property type="entry name" value="Glycine receptor subunit alpha-2"/>
    <property type="match status" value="1"/>
</dbReference>
<evidence type="ECO:0000259" key="23">
    <source>
        <dbReference type="Pfam" id="PF02932"/>
    </source>
</evidence>